<feature type="signal peptide" evidence="4">
    <location>
        <begin position="1"/>
        <end position="22"/>
    </location>
</feature>
<evidence type="ECO:0000259" key="5">
    <source>
        <dbReference type="Pfam" id="PF13458"/>
    </source>
</evidence>
<reference evidence="6 7" key="1">
    <citation type="submission" date="2013-01" db="EMBL/GenBank/DDBJ databases">
        <title>The Genome Sequence of Clostridium bolteae 90B8.</title>
        <authorList>
            <consortium name="The Broad Institute Genome Sequencing Platform"/>
            <person name="Earl A."/>
            <person name="Ward D."/>
            <person name="Feldgarden M."/>
            <person name="Gevers D."/>
            <person name="Courvalin P."/>
            <person name="Lambert T."/>
            <person name="Walker B."/>
            <person name="Young S.K."/>
            <person name="Zeng Q."/>
            <person name="Gargeya S."/>
            <person name="Fitzgerald M."/>
            <person name="Haas B."/>
            <person name="Abouelleil A."/>
            <person name="Alvarado L."/>
            <person name="Arachchi H.M."/>
            <person name="Berlin A.M."/>
            <person name="Chapman S.B."/>
            <person name="Dewar J."/>
            <person name="Goldberg J."/>
            <person name="Griggs A."/>
            <person name="Gujja S."/>
            <person name="Hansen M."/>
            <person name="Howarth C."/>
            <person name="Imamovic A."/>
            <person name="Larimer J."/>
            <person name="McCowan C."/>
            <person name="Murphy C."/>
            <person name="Neiman D."/>
            <person name="Pearson M."/>
            <person name="Priest M."/>
            <person name="Roberts A."/>
            <person name="Saif S."/>
            <person name="Shea T."/>
            <person name="Sisk P."/>
            <person name="Sykes S."/>
            <person name="Wortman J."/>
            <person name="Nusbaum C."/>
            <person name="Birren B."/>
        </authorList>
    </citation>
    <scope>NUCLEOTIDE SEQUENCE [LARGE SCALE GENOMIC DNA]</scope>
    <source>
        <strain evidence="6 7">90B8</strain>
    </source>
</reference>
<dbReference type="AlphaFoldDB" id="R0AZC8"/>
<dbReference type="Pfam" id="PF13458">
    <property type="entry name" value="Peripla_BP_6"/>
    <property type="match status" value="1"/>
</dbReference>
<evidence type="ECO:0000256" key="3">
    <source>
        <dbReference type="SAM" id="MobiDB-lite"/>
    </source>
</evidence>
<feature type="chain" id="PRO_5039377089" description="Leucine-binding protein domain-containing protein" evidence="4">
    <location>
        <begin position="23"/>
        <end position="413"/>
    </location>
</feature>
<proteinExistence type="inferred from homology"/>
<organism evidence="6 7">
    <name type="scientific">Enterocloster bolteae 90B8</name>
    <dbReference type="NCBI Taxonomy" id="997897"/>
    <lineage>
        <taxon>Bacteria</taxon>
        <taxon>Bacillati</taxon>
        <taxon>Bacillota</taxon>
        <taxon>Clostridia</taxon>
        <taxon>Lachnospirales</taxon>
        <taxon>Lachnospiraceae</taxon>
        <taxon>Enterocloster</taxon>
    </lineage>
</organism>
<dbReference type="HOGENOM" id="CLU_027128_6_2_9"/>
<evidence type="ECO:0000313" key="6">
    <source>
        <dbReference type="EMBL" id="ENZ37377.1"/>
    </source>
</evidence>
<dbReference type="EMBL" id="AGYG01000021">
    <property type="protein sequence ID" value="ENZ37377.1"/>
    <property type="molecule type" value="Genomic_DNA"/>
</dbReference>
<dbReference type="RefSeq" id="WP_002572648.1">
    <property type="nucleotide sequence ID" value="NZ_KB851154.1"/>
</dbReference>
<comment type="caution">
    <text evidence="6">The sequence shown here is derived from an EMBL/GenBank/DDBJ whole genome shotgun (WGS) entry which is preliminary data.</text>
</comment>
<accession>R0AZC8</accession>
<dbReference type="Gene3D" id="3.40.50.2300">
    <property type="match status" value="2"/>
</dbReference>
<dbReference type="CDD" id="cd19986">
    <property type="entry name" value="PBP1_ABC_HAAT-like"/>
    <property type="match status" value="1"/>
</dbReference>
<dbReference type="InterPro" id="IPR028081">
    <property type="entry name" value="Leu-bd"/>
</dbReference>
<protein>
    <recommendedName>
        <fullName evidence="5">Leucine-binding protein domain-containing protein</fullName>
    </recommendedName>
</protein>
<dbReference type="PATRIC" id="fig|997897.5.peg.3235"/>
<evidence type="ECO:0000256" key="2">
    <source>
        <dbReference type="ARBA" id="ARBA00022729"/>
    </source>
</evidence>
<comment type="similarity">
    <text evidence="1">Belongs to the leucine-binding protein family.</text>
</comment>
<dbReference type="SUPFAM" id="SSF53822">
    <property type="entry name" value="Periplasmic binding protein-like I"/>
    <property type="match status" value="1"/>
</dbReference>
<evidence type="ECO:0000256" key="4">
    <source>
        <dbReference type="SAM" id="SignalP"/>
    </source>
</evidence>
<gene>
    <name evidence="6" type="ORF">HMPREF1097_03063</name>
</gene>
<dbReference type="InterPro" id="IPR028082">
    <property type="entry name" value="Peripla_BP_I"/>
</dbReference>
<feature type="compositionally biased region" description="Basic and acidic residues" evidence="3">
    <location>
        <begin position="42"/>
        <end position="56"/>
    </location>
</feature>
<sequence>MMKKRWAVSLAAVMILGLTACSGGGTTGGTNASASTDSGQTQEEKTEAGSSEKENTETSAELDGEITFGVSCAITGNFPLAGQRTKEGIDLALEQINANGGVLGKKLVYVAEDDQNTQTTAVNVVTRLLNENVCAVIGPHTSGNAAATSDLYKNAQIPFMTGGSSPKLAELDNPYFFRVRPSDTINGQVAARYAIDTLGAKKIGISYNNNDFGTGGRDVIIPILEADGIEYVAVGHNAGDKDLTGQMMQLKSAGVDCIISWTDDAEVALTARQLYELGFDVPVIASAGVVMDQVLNLLEPEYVEGWYAVTDFVSTNDDDTVKQFVEDFKAKYGYAPELYASTYYSAAYVLADAIERAGSTEPQAVRDALAETKDIKLPEGVFSCDEEGNMVHGCVIAQIKEKIPGMVDYVTVE</sequence>
<keyword evidence="2 4" id="KW-0732">Signal</keyword>
<dbReference type="Proteomes" id="UP000013041">
    <property type="component" value="Unassembled WGS sequence"/>
</dbReference>
<evidence type="ECO:0000256" key="1">
    <source>
        <dbReference type="ARBA" id="ARBA00010062"/>
    </source>
</evidence>
<feature type="compositionally biased region" description="Low complexity" evidence="3">
    <location>
        <begin position="29"/>
        <end position="39"/>
    </location>
</feature>
<dbReference type="InterPro" id="IPR051010">
    <property type="entry name" value="BCAA_transport"/>
</dbReference>
<evidence type="ECO:0000313" key="7">
    <source>
        <dbReference type="Proteomes" id="UP000013041"/>
    </source>
</evidence>
<feature type="region of interest" description="Disordered" evidence="3">
    <location>
        <begin position="29"/>
        <end position="60"/>
    </location>
</feature>
<dbReference type="PANTHER" id="PTHR30483">
    <property type="entry name" value="LEUCINE-SPECIFIC-BINDING PROTEIN"/>
    <property type="match status" value="1"/>
</dbReference>
<dbReference type="PROSITE" id="PS51257">
    <property type="entry name" value="PROKAR_LIPOPROTEIN"/>
    <property type="match status" value="1"/>
</dbReference>
<feature type="domain" description="Leucine-binding protein" evidence="5">
    <location>
        <begin position="65"/>
        <end position="401"/>
    </location>
</feature>
<name>R0AZC8_9FIRM</name>
<dbReference type="PANTHER" id="PTHR30483:SF6">
    <property type="entry name" value="PERIPLASMIC BINDING PROTEIN OF ABC TRANSPORTER FOR NATURAL AMINO ACIDS"/>
    <property type="match status" value="1"/>
</dbReference>